<keyword evidence="3" id="KW-1185">Reference proteome</keyword>
<protein>
    <submittedName>
        <fullName evidence="2">Uncharacterized protein</fullName>
    </submittedName>
</protein>
<evidence type="ECO:0000313" key="2">
    <source>
        <dbReference type="EMBL" id="KAK1840035.1"/>
    </source>
</evidence>
<reference evidence="2" key="1">
    <citation type="submission" date="2023-01" db="EMBL/GenBank/DDBJ databases">
        <title>Colletotrichum chrysophilum M932 genome sequence.</title>
        <authorList>
            <person name="Baroncelli R."/>
        </authorList>
    </citation>
    <scope>NUCLEOTIDE SEQUENCE</scope>
    <source>
        <strain evidence="2">M932</strain>
    </source>
</reference>
<organism evidence="2 3">
    <name type="scientific">Colletotrichum chrysophilum</name>
    <dbReference type="NCBI Taxonomy" id="1836956"/>
    <lineage>
        <taxon>Eukaryota</taxon>
        <taxon>Fungi</taxon>
        <taxon>Dikarya</taxon>
        <taxon>Ascomycota</taxon>
        <taxon>Pezizomycotina</taxon>
        <taxon>Sordariomycetes</taxon>
        <taxon>Hypocreomycetidae</taxon>
        <taxon>Glomerellales</taxon>
        <taxon>Glomerellaceae</taxon>
        <taxon>Colletotrichum</taxon>
        <taxon>Colletotrichum gloeosporioides species complex</taxon>
    </lineage>
</organism>
<dbReference type="AlphaFoldDB" id="A0AAD9A2P7"/>
<proteinExistence type="predicted"/>
<sequence>MSAPIDLEPELYSICNRLDCDFDAISSLLDKDVSFRDKFTAVISRYIDQPRTVSAIEPDTEQTQAVTAIPPSKCDSEAGSGSDGNVPSRLPAASAEANLRAFAGASPKRKFVEAHSDGAPTKRVKDSRGGRIPTIVAKMETIGGPETLERL</sequence>
<dbReference type="EMBL" id="JAQOWY010000601">
    <property type="protein sequence ID" value="KAK1840035.1"/>
    <property type="molecule type" value="Genomic_DNA"/>
</dbReference>
<feature type="region of interest" description="Disordered" evidence="1">
    <location>
        <begin position="58"/>
        <end position="90"/>
    </location>
</feature>
<comment type="caution">
    <text evidence="2">The sequence shown here is derived from an EMBL/GenBank/DDBJ whole genome shotgun (WGS) entry which is preliminary data.</text>
</comment>
<name>A0AAD9A2P7_9PEZI</name>
<gene>
    <name evidence="2" type="ORF">CCHR01_17336</name>
</gene>
<evidence type="ECO:0000313" key="3">
    <source>
        <dbReference type="Proteomes" id="UP001243330"/>
    </source>
</evidence>
<dbReference type="Proteomes" id="UP001243330">
    <property type="component" value="Unassembled WGS sequence"/>
</dbReference>
<accession>A0AAD9A2P7</accession>
<evidence type="ECO:0000256" key="1">
    <source>
        <dbReference type="SAM" id="MobiDB-lite"/>
    </source>
</evidence>